<dbReference type="SUPFAM" id="SSF47188">
    <property type="entry name" value="Hemerythrin-like"/>
    <property type="match status" value="1"/>
</dbReference>
<protein>
    <recommendedName>
        <fullName evidence="4">Hemerythrin-like domain-containing protein</fullName>
    </recommendedName>
</protein>
<feature type="domain" description="Hemerythrin-like" evidence="4">
    <location>
        <begin position="9"/>
        <end position="137"/>
    </location>
</feature>
<dbReference type="AlphaFoldDB" id="A0A935K1W2"/>
<dbReference type="InterPro" id="IPR035938">
    <property type="entry name" value="Hemerythrin-like_sf"/>
</dbReference>
<evidence type="ECO:0000256" key="3">
    <source>
        <dbReference type="ARBA" id="ARBA00023004"/>
    </source>
</evidence>
<dbReference type="Pfam" id="PF01814">
    <property type="entry name" value="Hemerythrin"/>
    <property type="match status" value="1"/>
</dbReference>
<keyword evidence="3" id="KW-0408">Iron</keyword>
<dbReference type="EMBL" id="JADJMS010000046">
    <property type="protein sequence ID" value="MBK7416709.1"/>
    <property type="molecule type" value="Genomic_DNA"/>
</dbReference>
<comment type="caution">
    <text evidence="5">The sequence shown here is derived from an EMBL/GenBank/DDBJ whole genome shotgun (WGS) entry which is preliminary data.</text>
</comment>
<sequence length="145" mass="16508">MPAMRQQDVERIHRDHEIILGLITRIKAECTQNDSVQNCNTCQPNLRMVCRGNIEQLIKSFVEVTLKHNLIESMYMEEGVPQAHRAAHNRAHMEIAEQLKAIRVVFSADGNGIQAIEGVEQALTTLTSHFKDFDQELENYLLAPV</sequence>
<evidence type="ECO:0000259" key="4">
    <source>
        <dbReference type="Pfam" id="PF01814"/>
    </source>
</evidence>
<name>A0A935K1W2_9RHOO</name>
<accession>A0A935K1W2</accession>
<comment type="similarity">
    <text evidence="1">Belongs to the hemerythrin family.</text>
</comment>
<evidence type="ECO:0000256" key="1">
    <source>
        <dbReference type="ARBA" id="ARBA00010587"/>
    </source>
</evidence>
<dbReference type="InterPro" id="IPR012312">
    <property type="entry name" value="Hemerythrin-like"/>
</dbReference>
<evidence type="ECO:0000256" key="2">
    <source>
        <dbReference type="ARBA" id="ARBA00022723"/>
    </source>
</evidence>
<evidence type="ECO:0000313" key="6">
    <source>
        <dbReference type="Proteomes" id="UP000739411"/>
    </source>
</evidence>
<evidence type="ECO:0000313" key="5">
    <source>
        <dbReference type="EMBL" id="MBK7416709.1"/>
    </source>
</evidence>
<dbReference type="Proteomes" id="UP000739411">
    <property type="component" value="Unassembled WGS sequence"/>
</dbReference>
<keyword evidence="2" id="KW-0479">Metal-binding</keyword>
<organism evidence="5 6">
    <name type="scientific">Candidatus Dechloromonas phosphorivorans</name>
    <dbReference type="NCBI Taxonomy" id="2899244"/>
    <lineage>
        <taxon>Bacteria</taxon>
        <taxon>Pseudomonadati</taxon>
        <taxon>Pseudomonadota</taxon>
        <taxon>Betaproteobacteria</taxon>
        <taxon>Rhodocyclales</taxon>
        <taxon>Azonexaceae</taxon>
        <taxon>Dechloromonas</taxon>
    </lineage>
</organism>
<dbReference type="GO" id="GO:0046872">
    <property type="term" value="F:metal ion binding"/>
    <property type="evidence" value="ECO:0007669"/>
    <property type="project" value="UniProtKB-KW"/>
</dbReference>
<reference evidence="5 6" key="1">
    <citation type="submission" date="2020-10" db="EMBL/GenBank/DDBJ databases">
        <title>Connecting structure to function with the recovery of over 1000 high-quality activated sludge metagenome-assembled genomes encoding full-length rRNA genes using long-read sequencing.</title>
        <authorList>
            <person name="Singleton C.M."/>
            <person name="Petriglieri F."/>
            <person name="Kristensen J.M."/>
            <person name="Kirkegaard R.H."/>
            <person name="Michaelsen T.Y."/>
            <person name="Andersen M.H."/>
            <person name="Karst S.M."/>
            <person name="Dueholm M.S."/>
            <person name="Nielsen P.H."/>
            <person name="Albertsen M."/>
        </authorList>
    </citation>
    <scope>NUCLEOTIDE SEQUENCE [LARGE SCALE GENOMIC DNA]</scope>
    <source>
        <strain evidence="5">EsbW_18-Q3-R4-48_BATAC.463</strain>
    </source>
</reference>
<dbReference type="Gene3D" id="1.20.120.50">
    <property type="entry name" value="Hemerythrin-like"/>
    <property type="match status" value="1"/>
</dbReference>
<gene>
    <name evidence="5" type="ORF">IPJ38_18005</name>
</gene>
<proteinExistence type="inferred from homology"/>